<comment type="caution">
    <text evidence="1">The sequence shown here is derived from an EMBL/GenBank/DDBJ whole genome shotgun (WGS) entry which is preliminary data.</text>
</comment>
<reference evidence="1 2" key="1">
    <citation type="submission" date="2017-02" db="EMBL/GenBank/DDBJ databases">
        <authorList>
            <person name="Dridi B."/>
        </authorList>
    </citation>
    <scope>NUCLEOTIDE SEQUENCE [LARGE SCALE GENOMIC DNA]</scope>
    <source>
        <strain evidence="1 2">JB380</strain>
    </source>
</reference>
<proteinExistence type="predicted"/>
<organism evidence="1 2">
    <name type="scientific">Halomonas citrativorans</name>
    <dbReference type="NCBI Taxonomy" id="2742612"/>
    <lineage>
        <taxon>Bacteria</taxon>
        <taxon>Pseudomonadati</taxon>
        <taxon>Pseudomonadota</taxon>
        <taxon>Gammaproteobacteria</taxon>
        <taxon>Oceanospirillales</taxon>
        <taxon>Halomonadaceae</taxon>
        <taxon>Halomonas</taxon>
    </lineage>
</organism>
<dbReference type="AlphaFoldDB" id="A0A1R4I3W9"/>
<evidence type="ECO:0000313" key="2">
    <source>
        <dbReference type="Proteomes" id="UP000196331"/>
    </source>
</evidence>
<dbReference type="Proteomes" id="UP000196331">
    <property type="component" value="Unassembled WGS sequence"/>
</dbReference>
<accession>A0A1R4I3W9</accession>
<evidence type="ECO:0000313" key="1">
    <source>
        <dbReference type="EMBL" id="SJN14557.1"/>
    </source>
</evidence>
<dbReference type="EMBL" id="FUKM01000057">
    <property type="protein sequence ID" value="SJN14557.1"/>
    <property type="molecule type" value="Genomic_DNA"/>
</dbReference>
<protein>
    <submittedName>
        <fullName evidence="1">Uncharacterized protein</fullName>
    </submittedName>
</protein>
<gene>
    <name evidence="1" type="ORF">CZ787_15740</name>
</gene>
<name>A0A1R4I3W9_9GAMM</name>
<sequence length="47" mass="5819">MYLYVGREAIANRVFAQGYDLKRFLLPAWFPGRLYDEWRDYNQLFVR</sequence>